<feature type="region of interest" description="Disordered" evidence="1">
    <location>
        <begin position="213"/>
        <end position="319"/>
    </location>
</feature>
<name>A0A1S4B3D4_TOBAC</name>
<keyword evidence="2" id="KW-1185">Reference proteome</keyword>
<feature type="compositionally biased region" description="Polar residues" evidence="1">
    <location>
        <begin position="306"/>
        <end position="317"/>
    </location>
</feature>
<dbReference type="PaxDb" id="4097-A0A1S4B3D4"/>
<dbReference type="AlphaFoldDB" id="A0A1S4B3D4"/>
<dbReference type="KEGG" id="nta:107804011"/>
<dbReference type="GeneID" id="107804011"/>
<evidence type="ECO:0000256" key="1">
    <source>
        <dbReference type="SAM" id="MobiDB-lite"/>
    </source>
</evidence>
<feature type="compositionally biased region" description="Low complexity" evidence="1">
    <location>
        <begin position="259"/>
        <end position="269"/>
    </location>
</feature>
<feature type="compositionally biased region" description="Acidic residues" evidence="1">
    <location>
        <begin position="272"/>
        <end position="281"/>
    </location>
</feature>
<gene>
    <name evidence="3" type="primary">LOC107804011</name>
</gene>
<protein>
    <submittedName>
        <fullName evidence="3">Uncharacterized protein LOC107804011</fullName>
    </submittedName>
</protein>
<dbReference type="OrthoDB" id="1242598at2759"/>
<dbReference type="RefSeq" id="XP_016483303.1">
    <property type="nucleotide sequence ID" value="XM_016627817.1"/>
</dbReference>
<evidence type="ECO:0000313" key="3">
    <source>
        <dbReference type="RefSeq" id="XP_016483303.1"/>
    </source>
</evidence>
<sequence length="396" mass="44438">MTNMETVKTDCQWNEVVKAEIPSPDENITDHKAGFLHGYTYPFTLGPIDSSKSSPLEIDPVILDFCDKYQVTLGQIYPYLWRIVLMLRHFTEGVAGETFTLNHLIRLYSPRFYRGLIRLHHRSKKLFLSSTDEGKDRGWMSRFIRVRNSNIIPTGRMPFPEKWNTQPTAWYPEAVSNLLGWIKLLDTAFPYLVRSWSDLAKERWVAKNHGLGENMLMRSPPDGEMEASEPGKGKKRKAKAAADPSMAKKPKSLEHRAVTRTSASTSRASPGAEDEDDDDDNECRLAQRTRSRAGASQVPRPEAAESRTTGSGFQFSSGELRDAQDVNAAKVGGPFKGEARLDIFLTMLAGTSILTLLALSRQRRGSCSSVRRCMIIPFPGLTRSFHAAKRSLRGCP</sequence>
<organism evidence="2 3">
    <name type="scientific">Nicotiana tabacum</name>
    <name type="common">Common tobacco</name>
    <dbReference type="NCBI Taxonomy" id="4097"/>
    <lineage>
        <taxon>Eukaryota</taxon>
        <taxon>Viridiplantae</taxon>
        <taxon>Streptophyta</taxon>
        <taxon>Embryophyta</taxon>
        <taxon>Tracheophyta</taxon>
        <taxon>Spermatophyta</taxon>
        <taxon>Magnoliopsida</taxon>
        <taxon>eudicotyledons</taxon>
        <taxon>Gunneridae</taxon>
        <taxon>Pentapetalae</taxon>
        <taxon>asterids</taxon>
        <taxon>lamiids</taxon>
        <taxon>Solanales</taxon>
        <taxon>Solanaceae</taxon>
        <taxon>Nicotianoideae</taxon>
        <taxon>Nicotianeae</taxon>
        <taxon>Nicotiana</taxon>
    </lineage>
</organism>
<accession>A0A1S4B3D4</accession>
<dbReference type="Proteomes" id="UP000790787">
    <property type="component" value="Chromosome 22"/>
</dbReference>
<reference evidence="2" key="1">
    <citation type="journal article" date="2014" name="Nat. Commun.">
        <title>The tobacco genome sequence and its comparison with those of tomato and potato.</title>
        <authorList>
            <person name="Sierro N."/>
            <person name="Battey J.N."/>
            <person name="Ouadi S."/>
            <person name="Bakaher N."/>
            <person name="Bovet L."/>
            <person name="Willig A."/>
            <person name="Goepfert S."/>
            <person name="Peitsch M.C."/>
            <person name="Ivanov N.V."/>
        </authorList>
    </citation>
    <scope>NUCLEOTIDE SEQUENCE [LARGE SCALE GENOMIC DNA]</scope>
</reference>
<evidence type="ECO:0000313" key="2">
    <source>
        <dbReference type="Proteomes" id="UP000790787"/>
    </source>
</evidence>
<dbReference type="RefSeq" id="XP_016483303.1">
    <property type="nucleotide sequence ID" value="XM_016627817.2"/>
</dbReference>
<reference evidence="3" key="2">
    <citation type="submission" date="2025-08" db="UniProtKB">
        <authorList>
            <consortium name="RefSeq"/>
        </authorList>
    </citation>
    <scope>IDENTIFICATION</scope>
    <source>
        <tissue evidence="3">Leaf</tissue>
    </source>
</reference>
<proteinExistence type="predicted"/>